<evidence type="ECO:0000259" key="1">
    <source>
        <dbReference type="Pfam" id="PF00149"/>
    </source>
</evidence>
<dbReference type="PANTHER" id="PTHR31302">
    <property type="entry name" value="TRANSMEMBRANE PROTEIN WITH METALLOPHOSPHOESTERASE DOMAIN-RELATED"/>
    <property type="match status" value="1"/>
</dbReference>
<dbReference type="InterPro" id="IPR029052">
    <property type="entry name" value="Metallo-depent_PP-like"/>
</dbReference>
<dbReference type="GO" id="GO:0016020">
    <property type="term" value="C:membrane"/>
    <property type="evidence" value="ECO:0007669"/>
    <property type="project" value="GOC"/>
</dbReference>
<gene>
    <name evidence="2" type="ORF">GCM10011391_16690</name>
</gene>
<comment type="caution">
    <text evidence="2">The sequence shown here is derived from an EMBL/GenBank/DDBJ whole genome shotgun (WGS) entry which is preliminary data.</text>
</comment>
<dbReference type="PANTHER" id="PTHR31302:SF32">
    <property type="entry name" value="PHOSPHOESTERASE"/>
    <property type="match status" value="1"/>
</dbReference>
<dbReference type="Proteomes" id="UP000628775">
    <property type="component" value="Unassembled WGS sequence"/>
</dbReference>
<dbReference type="Gene3D" id="3.60.21.10">
    <property type="match status" value="1"/>
</dbReference>
<proteinExistence type="predicted"/>
<accession>A0A8J2VPY4</accession>
<evidence type="ECO:0000313" key="2">
    <source>
        <dbReference type="EMBL" id="GGE38514.1"/>
    </source>
</evidence>
<dbReference type="GO" id="GO:0009245">
    <property type="term" value="P:lipid A biosynthetic process"/>
    <property type="evidence" value="ECO:0007669"/>
    <property type="project" value="TreeGrafter"/>
</dbReference>
<protein>
    <submittedName>
        <fullName evidence="2">Metallophosphoesterase</fullName>
    </submittedName>
</protein>
<dbReference type="InterPro" id="IPR004843">
    <property type="entry name" value="Calcineurin-like_PHP"/>
</dbReference>
<evidence type="ECO:0000313" key="3">
    <source>
        <dbReference type="Proteomes" id="UP000628775"/>
    </source>
</evidence>
<dbReference type="SUPFAM" id="SSF56300">
    <property type="entry name" value="Metallo-dependent phosphatases"/>
    <property type="match status" value="1"/>
</dbReference>
<reference evidence="2" key="1">
    <citation type="journal article" date="2014" name="Int. J. Syst. Evol. Microbiol.">
        <title>Complete genome sequence of Corynebacterium casei LMG S-19264T (=DSM 44701T), isolated from a smear-ripened cheese.</title>
        <authorList>
            <consortium name="US DOE Joint Genome Institute (JGI-PGF)"/>
            <person name="Walter F."/>
            <person name="Albersmeier A."/>
            <person name="Kalinowski J."/>
            <person name="Ruckert C."/>
        </authorList>
    </citation>
    <scope>NUCLEOTIDE SEQUENCE</scope>
    <source>
        <strain evidence="2">CGMCC 1.15371</strain>
    </source>
</reference>
<dbReference type="EMBL" id="BMIR01000006">
    <property type="protein sequence ID" value="GGE38514.1"/>
    <property type="molecule type" value="Genomic_DNA"/>
</dbReference>
<reference evidence="2" key="2">
    <citation type="submission" date="2020-09" db="EMBL/GenBank/DDBJ databases">
        <authorList>
            <person name="Sun Q."/>
            <person name="Zhou Y."/>
        </authorList>
    </citation>
    <scope>NUCLEOTIDE SEQUENCE</scope>
    <source>
        <strain evidence="2">CGMCC 1.15371</strain>
    </source>
</reference>
<feature type="domain" description="Calcineurin-like phosphoesterase" evidence="1">
    <location>
        <begin position="47"/>
        <end position="201"/>
    </location>
</feature>
<dbReference type="AlphaFoldDB" id="A0A8J2VPY4"/>
<keyword evidence="3" id="KW-1185">Reference proteome</keyword>
<dbReference type="Pfam" id="PF00149">
    <property type="entry name" value="Metallophos"/>
    <property type="match status" value="1"/>
</dbReference>
<name>A0A8J2VPY4_9BACL</name>
<sequence>MLFMVCTVIVCLAMALILYMFIEAHQSRVVSLDIEVNGLSEAFEGYSIYFISDIHRRVISQNMLNSIDTPDIVVIGGDLTEAGVPFSRVARNVQKLSTLGAPLLFIWGNHDIFVERESLLAIFKQHQVILLENDTYVVKRQGEFLNLVGLGDSTNDLDCLEAALEKTLPGVRILLSHNPNVQRKLRKRDQIPLLISGHTHGGQIRLLGWGPREKGGVKERAFGTLIISNGYGTTSYPLRLGAKPDTLYLTLYRREET</sequence>
<dbReference type="InterPro" id="IPR051158">
    <property type="entry name" value="Metallophosphoesterase_sf"/>
</dbReference>
<organism evidence="2 3">
    <name type="scientific">Pullulanibacillus camelliae</name>
    <dbReference type="NCBI Taxonomy" id="1707096"/>
    <lineage>
        <taxon>Bacteria</taxon>
        <taxon>Bacillati</taxon>
        <taxon>Bacillota</taxon>
        <taxon>Bacilli</taxon>
        <taxon>Bacillales</taxon>
        <taxon>Sporolactobacillaceae</taxon>
        <taxon>Pullulanibacillus</taxon>
    </lineage>
</organism>
<dbReference type="GO" id="GO:0008758">
    <property type="term" value="F:UDP-2,3-diacylglucosamine hydrolase activity"/>
    <property type="evidence" value="ECO:0007669"/>
    <property type="project" value="TreeGrafter"/>
</dbReference>